<protein>
    <recommendedName>
        <fullName evidence="1">Inactive Sirtuin domain-containing protein</fullName>
    </recommendedName>
</protein>
<evidence type="ECO:0000259" key="1">
    <source>
        <dbReference type="Pfam" id="PF24403"/>
    </source>
</evidence>
<dbReference type="AlphaFoldDB" id="A0A1J5RYN7"/>
<dbReference type="InterPro" id="IPR057063">
    <property type="entry name" value="iSirtuin"/>
</dbReference>
<dbReference type="EMBL" id="MLJW01000183">
    <property type="protein sequence ID" value="OIQ94611.1"/>
    <property type="molecule type" value="Genomic_DNA"/>
</dbReference>
<dbReference type="Pfam" id="PF24404">
    <property type="entry name" value="nSTAND_NTPase7"/>
    <property type="match status" value="1"/>
</dbReference>
<sequence length="1067" mass="119060">MSEIVDGLQILAPDALPVLAELDSRDASLWLMPSFAEAAGPEATARVLSLPWEFVLSETASEGLLKAINALDNAIETPLVRRRGLVHVIDVPPSNTVLPPRSLPIFLLNGRTEADKTGFAARARRIEMIMELQQRGVRNLVVLGGPNLTLPVELEQLWQDGFQCGLTIISDDPEARQKITEWRADAGARRVTLLPAPAALLSEVLHRRYTERADDRLIIRVRDAQGNRHRVDLSGRDNPEHPLLGNYELLSEAHLEYVTPEGLSSEEINGFFRDPSASWRPYAAQMPWSRDDRARNTLIKAMRELDLKGPEASRIFYIRAESGAGATTFIRDLAFGAAMDGYPTLIATQAPFTPSGRGVANFINSCLNGIASADIGKGLRQYEAPWLIVFDRSHWEGREGDIATFARQITEAGRRICIVFVTDALLPISIYAEKRLESLCDLSHEISQEAAMALGRHLNRFLRPLGTARDAHEWQAFVNHSLVGPAAGRSVFWIALAFWLQRQIDLTETVQGWLYKQFRQKVADPVVRRAIVDIAAMSTARQFLPETLLPRSEDFPTRDKLSDLQSTVGALGVVRQRFDTVSHWAMIHDQLGRFLLTGLFYDPPARAAAGLAEAQNPDYLRLMVLARIASNPMIAHPDLVELAETFATSIFKIDPGQGRSEFALYWREALEALDAMPEAFRMTSRTFLHHSSISRRRIAKDDVMFPITDDERADLLRRATGDIEAALALEHDPGGEPDLNLYNSLAHAYHDFAEVEARRGVPAEQVAALRYKANQATYSAYRLNPDNSYVLEVYARDRLIGANEDPDDAASVALEVLGILYGAMQRETAELRRNALSRLADKAFDLLLRSAGAVHNTEPSTEGEAIQQALSALGEGMTRREGMSLDDFPRANRVDAAARLGHPLLRSNAQAVRLRYILACMDHPKDFALQLELLETLDGNRAILSPQLDLELAILMHQRNRHHEASRRLQRLRQLWARGEHYVEVPDRLRWLLDESTGQRRQVRARIASGGDGARLHATVQELQNERVPFRVAEFDGTQLRPGTNMSGLISFGHNGPLLRPLTAGAR</sequence>
<feature type="domain" description="Inactive Sirtuin" evidence="1">
    <location>
        <begin position="18"/>
        <end position="200"/>
    </location>
</feature>
<accession>A0A1J5RYN7</accession>
<dbReference type="Pfam" id="PF24403">
    <property type="entry name" value="iSirtuin"/>
    <property type="match status" value="1"/>
</dbReference>
<organism evidence="2">
    <name type="scientific">mine drainage metagenome</name>
    <dbReference type="NCBI Taxonomy" id="410659"/>
    <lineage>
        <taxon>unclassified sequences</taxon>
        <taxon>metagenomes</taxon>
        <taxon>ecological metagenomes</taxon>
    </lineage>
</organism>
<name>A0A1J5RYN7_9ZZZZ</name>
<gene>
    <name evidence="2" type="ORF">GALL_234680</name>
</gene>
<reference evidence="2" key="1">
    <citation type="submission" date="2016-10" db="EMBL/GenBank/DDBJ databases">
        <title>Sequence of Gallionella enrichment culture.</title>
        <authorList>
            <person name="Poehlein A."/>
            <person name="Muehling M."/>
            <person name="Daniel R."/>
        </authorList>
    </citation>
    <scope>NUCLEOTIDE SEQUENCE</scope>
</reference>
<proteinExistence type="predicted"/>
<comment type="caution">
    <text evidence="2">The sequence shown here is derived from an EMBL/GenBank/DDBJ whole genome shotgun (WGS) entry which is preliminary data.</text>
</comment>
<evidence type="ECO:0000313" key="2">
    <source>
        <dbReference type="EMBL" id="OIQ94611.1"/>
    </source>
</evidence>